<dbReference type="SMART" id="SM01042">
    <property type="entry name" value="Brr6_like_C_C"/>
    <property type="match status" value="1"/>
</dbReference>
<keyword evidence="6" id="KW-1185">Reference proteome</keyword>
<feature type="compositionally biased region" description="Basic residues" evidence="1">
    <location>
        <begin position="744"/>
        <end position="761"/>
    </location>
</feature>
<comment type="caution">
    <text evidence="5">The sequence shown here is derived from an EMBL/GenBank/DDBJ whole genome shotgun (WGS) entry which is preliminary data.</text>
</comment>
<keyword evidence="2" id="KW-0812">Transmembrane</keyword>
<feature type="domain" description="Brl1/Brr6" evidence="4">
    <location>
        <begin position="814"/>
        <end position="947"/>
    </location>
</feature>
<dbReference type="GO" id="GO:0055088">
    <property type="term" value="P:lipid homeostasis"/>
    <property type="evidence" value="ECO:0007669"/>
    <property type="project" value="InterPro"/>
</dbReference>
<sequence>MLYTVSLSLLALPVAQVLAEPTPSSTPAPVNVTTCNGRTYTYSALAGYGKLASDARDKFGDTIGGIGSAIALDKKSWKSKKGKTEAYQGIVYGLPDRGWNTQGTQNTQSRIHKFGFDFEIVDATLEKPASPNFKLTYLDTLLLTGPDGTPLTGLDPTGNITYKGFPSLPLAIYTGDGFGNNGTGGSRVPLDTEGLVLGNDESYWISDEYAAYVYQFDKNGKMIQAIRTPDAFVPLRNGTESFSAASPPIYNQDFEISPKDPSTGRANNQGLEALTASPDGKYMYTMLQSATIQDGGSKSSTRRNTRLLKYRVKTKSVELEAEYAVQLPVLSNGKVAGQSEMHYISDTQFLVLARDSGAGHGQDASASIYRNADVIDISNATNIKGKYDDFNVQIASSKGVLKSDVVPATYCPWLSYNVNSQLNRFGVRNGGAQDANLLNEKWESFAIAPVDEDFQTKGEGKEYYLISFSDNDFITQNGYINFGKQAYKDSSGYSLDSQVLVFKVRLPKGAKPFSPLPHNAPPLPVALEPNLRFSDNMSRGGHRESLTPMDFEYDNKQGPVDHRSPFMNITNSPAARKREPVLSQSHSLAADGTFQLTNGPLYGQPGTNPPFDSPSKSAFATPSRLRETALGFPQSGGKPLPSLPPHTNAWTPRTPSADYDFSSGGETPNTPAQDSEQATPDTQIAGKMRLLMDSPSPKKGGRRQSFFKRIQNWGSPSPAKESMKEIEKEVSRKHYNEKMENRVAKRRSTRERSDRSRKKQLVLRDGDDEESDHEPAQVQKSAPTELGQVQQTYGARIAGFFHWIEAHPGLPSVLSWYMQFTVNVFLALSFMFILYCIYTGIMADVDIESNKHASEMLVEIAQCVKNYRDNRCEPDTRVPAMEMACGNWETCMNRDPNKLARASVTVKTFASIINSFFEEFSYKSMIFLTILIFGGFNVSNWAFGLLRQQHAQPQPQYNDFAPPPHTPHRINSNSHIENGQPAWQTPYQTPYEGRGFVQPPQPPILQHTQSTPALPSYAQEGAREELKTPRRRGGFR</sequence>
<dbReference type="PANTHER" id="PTHR37957:SF1">
    <property type="entry name" value="PHYTASE-LIKE DOMAIN-CONTAINING PROTEIN"/>
    <property type="match status" value="1"/>
</dbReference>
<accession>A0A163KFQ1</accession>
<reference evidence="5 6" key="1">
    <citation type="journal article" date="2016" name="Sci. Rep.">
        <title>Draft genome sequencing and secretome analysis of fungal phytopathogen Ascochyta rabiei provides insight into the necrotrophic effector repertoire.</title>
        <authorList>
            <person name="Verma S."/>
            <person name="Gazara R.K."/>
            <person name="Nizam S."/>
            <person name="Parween S."/>
            <person name="Chattopadhyay D."/>
            <person name="Verma P.K."/>
        </authorList>
    </citation>
    <scope>NUCLEOTIDE SEQUENCE [LARGE SCALE GENOMIC DNA]</scope>
    <source>
        <strain evidence="5 6">ArDII</strain>
    </source>
</reference>
<feature type="region of interest" description="Disordered" evidence="1">
    <location>
        <begin position="961"/>
        <end position="1036"/>
    </location>
</feature>
<feature type="region of interest" description="Disordered" evidence="1">
    <location>
        <begin position="593"/>
        <end position="681"/>
    </location>
</feature>
<evidence type="ECO:0000313" key="5">
    <source>
        <dbReference type="EMBL" id="KZM26968.1"/>
    </source>
</evidence>
<organism evidence="5 6">
    <name type="scientific">Didymella rabiei</name>
    <name type="common">Chickpea ascochyta blight fungus</name>
    <name type="synonym">Mycosphaerella rabiei</name>
    <dbReference type="NCBI Taxonomy" id="5454"/>
    <lineage>
        <taxon>Eukaryota</taxon>
        <taxon>Fungi</taxon>
        <taxon>Dikarya</taxon>
        <taxon>Ascomycota</taxon>
        <taxon>Pezizomycotina</taxon>
        <taxon>Dothideomycetes</taxon>
        <taxon>Pleosporomycetidae</taxon>
        <taxon>Pleosporales</taxon>
        <taxon>Pleosporineae</taxon>
        <taxon>Didymellaceae</taxon>
        <taxon>Ascochyta</taxon>
    </lineage>
</organism>
<evidence type="ECO:0000256" key="1">
    <source>
        <dbReference type="SAM" id="MobiDB-lite"/>
    </source>
</evidence>
<proteinExistence type="predicted"/>
<keyword evidence="2" id="KW-1133">Transmembrane helix</keyword>
<evidence type="ECO:0000256" key="3">
    <source>
        <dbReference type="SAM" id="SignalP"/>
    </source>
</evidence>
<protein>
    <recommendedName>
        <fullName evidence="4">Brl1/Brr6 domain-containing protein</fullName>
    </recommendedName>
</protein>
<dbReference type="Proteomes" id="UP000076837">
    <property type="component" value="Unassembled WGS sequence"/>
</dbReference>
<evidence type="ECO:0000313" key="6">
    <source>
        <dbReference type="Proteomes" id="UP000076837"/>
    </source>
</evidence>
<evidence type="ECO:0000259" key="4">
    <source>
        <dbReference type="SMART" id="SM01042"/>
    </source>
</evidence>
<dbReference type="AlphaFoldDB" id="A0A163KFQ1"/>
<dbReference type="EMBL" id="JYNV01000083">
    <property type="protein sequence ID" value="KZM26968.1"/>
    <property type="molecule type" value="Genomic_DNA"/>
</dbReference>
<dbReference type="InterPro" id="IPR027372">
    <property type="entry name" value="Phytase-like_dom"/>
</dbReference>
<dbReference type="Pfam" id="PF10104">
    <property type="entry name" value="Brr6_like_C_C"/>
    <property type="match status" value="1"/>
</dbReference>
<gene>
    <name evidence="5" type="ORF">ST47_g1893</name>
</gene>
<feature type="transmembrane region" description="Helical" evidence="2">
    <location>
        <begin position="925"/>
        <end position="946"/>
    </location>
</feature>
<feature type="signal peptide" evidence="3">
    <location>
        <begin position="1"/>
        <end position="19"/>
    </location>
</feature>
<feature type="compositionally biased region" description="Polar residues" evidence="1">
    <location>
        <begin position="664"/>
        <end position="681"/>
    </location>
</feature>
<feature type="chain" id="PRO_5007843635" description="Brl1/Brr6 domain-containing protein" evidence="3">
    <location>
        <begin position="20"/>
        <end position="1036"/>
    </location>
</feature>
<name>A0A163KFQ1_DIDRA</name>
<dbReference type="InterPro" id="IPR018767">
    <property type="entry name" value="Brl1/Brr6_dom"/>
</dbReference>
<keyword evidence="2" id="KW-0472">Membrane</keyword>
<feature type="compositionally biased region" description="Basic and acidic residues" evidence="1">
    <location>
        <begin position="721"/>
        <end position="743"/>
    </location>
</feature>
<dbReference type="Pfam" id="PF13449">
    <property type="entry name" value="Phytase-like"/>
    <property type="match status" value="1"/>
</dbReference>
<dbReference type="GO" id="GO:0031965">
    <property type="term" value="C:nuclear membrane"/>
    <property type="evidence" value="ECO:0007669"/>
    <property type="project" value="InterPro"/>
</dbReference>
<feature type="region of interest" description="Disordered" evidence="1">
    <location>
        <begin position="708"/>
        <end position="785"/>
    </location>
</feature>
<feature type="transmembrane region" description="Helical" evidence="2">
    <location>
        <begin position="816"/>
        <end position="838"/>
    </location>
</feature>
<keyword evidence="3" id="KW-0732">Signal</keyword>
<feature type="compositionally biased region" description="Polar residues" evidence="1">
    <location>
        <begin position="969"/>
        <end position="988"/>
    </location>
</feature>
<evidence type="ECO:0000256" key="2">
    <source>
        <dbReference type="SAM" id="Phobius"/>
    </source>
</evidence>
<dbReference type="PANTHER" id="PTHR37957">
    <property type="entry name" value="BLR7070 PROTEIN"/>
    <property type="match status" value="1"/>
</dbReference>